<evidence type="ECO:0000256" key="11">
    <source>
        <dbReference type="SAM" id="Coils"/>
    </source>
</evidence>
<feature type="region of interest" description="Disordered" evidence="12">
    <location>
        <begin position="482"/>
        <end position="512"/>
    </location>
</feature>
<feature type="region of interest" description="Disordered" evidence="12">
    <location>
        <begin position="134"/>
        <end position="211"/>
    </location>
</feature>
<comment type="subunit">
    <text evidence="10">Homooligomer.</text>
</comment>
<evidence type="ECO:0000256" key="8">
    <source>
        <dbReference type="ARBA" id="ARBA00023136"/>
    </source>
</evidence>
<evidence type="ECO:0000256" key="10">
    <source>
        <dbReference type="RuleBase" id="RU364128"/>
    </source>
</evidence>
<proteinExistence type="inferred from homology"/>
<evidence type="ECO:0000256" key="9">
    <source>
        <dbReference type="ARBA" id="ARBA00024807"/>
    </source>
</evidence>
<dbReference type="GO" id="GO:0007007">
    <property type="term" value="P:inner mitochondrial membrane organization"/>
    <property type="evidence" value="ECO:0007669"/>
    <property type="project" value="TreeGrafter"/>
</dbReference>
<keyword evidence="6 11" id="KW-0175">Coiled coil</keyword>
<feature type="compositionally biased region" description="Basic and acidic residues" evidence="12">
    <location>
        <begin position="134"/>
        <end position="155"/>
    </location>
</feature>
<comment type="subcellular location">
    <subcellularLocation>
        <location evidence="10">Mitochondrion inner membrane</location>
        <topology evidence="10">Multi-pass membrane protein</topology>
    </subcellularLocation>
</comment>
<evidence type="ECO:0000256" key="12">
    <source>
        <dbReference type="SAM" id="MobiDB-lite"/>
    </source>
</evidence>
<keyword evidence="5 10" id="KW-1133">Transmembrane helix</keyword>
<dbReference type="GO" id="GO:0005743">
    <property type="term" value="C:mitochondrial inner membrane"/>
    <property type="evidence" value="ECO:0007669"/>
    <property type="project" value="UniProtKB-SubCell"/>
</dbReference>
<feature type="compositionally biased region" description="Low complexity" evidence="12">
    <location>
        <begin position="156"/>
        <end position="171"/>
    </location>
</feature>
<dbReference type="Pfam" id="PF05546">
    <property type="entry name" value="She9_MDM33"/>
    <property type="match status" value="1"/>
</dbReference>
<keyword evidence="7 10" id="KW-0496">Mitochondrion</keyword>
<dbReference type="AlphaFoldDB" id="A0A9P7XX81"/>
<keyword evidence="2 10" id="KW-0812">Transmembrane</keyword>
<dbReference type="OrthoDB" id="5595506at2759"/>
<evidence type="ECO:0000256" key="6">
    <source>
        <dbReference type="ARBA" id="ARBA00023054"/>
    </source>
</evidence>
<evidence type="ECO:0000256" key="4">
    <source>
        <dbReference type="ARBA" id="ARBA00022946"/>
    </source>
</evidence>
<feature type="compositionally biased region" description="Low complexity" evidence="12">
    <location>
        <begin position="237"/>
        <end position="249"/>
    </location>
</feature>
<evidence type="ECO:0000313" key="14">
    <source>
        <dbReference type="Proteomes" id="UP000707451"/>
    </source>
</evidence>
<comment type="similarity">
    <text evidence="1 10">Belongs to the SHE9 family.</text>
</comment>
<dbReference type="PANTHER" id="PTHR31961:SF3">
    <property type="entry name" value="SENSITIVE TO HIGH EXPRESSION PROTEIN 9, MITOCHONDRIAL"/>
    <property type="match status" value="1"/>
</dbReference>
<feature type="region of interest" description="Disordered" evidence="12">
    <location>
        <begin position="230"/>
        <end position="256"/>
    </location>
</feature>
<reference evidence="13" key="1">
    <citation type="submission" date="2021-06" db="EMBL/GenBank/DDBJ databases">
        <title>Genome Sequence of Mortierella hyaline Strain SCG-10, a Cold-Adapted, Nitrate-Reducing Fungus Isolated from Soil in Minnesota, USA.</title>
        <authorList>
            <person name="Aldossari N."/>
        </authorList>
    </citation>
    <scope>NUCLEOTIDE SEQUENCE</scope>
    <source>
        <strain evidence="13">SCG-10</strain>
    </source>
</reference>
<evidence type="ECO:0000313" key="13">
    <source>
        <dbReference type="EMBL" id="KAG9069154.1"/>
    </source>
</evidence>
<feature type="compositionally biased region" description="Polar residues" evidence="12">
    <location>
        <begin position="74"/>
        <end position="83"/>
    </location>
</feature>
<evidence type="ECO:0000256" key="1">
    <source>
        <dbReference type="ARBA" id="ARBA00007472"/>
    </source>
</evidence>
<feature type="compositionally biased region" description="Low complexity" evidence="12">
    <location>
        <begin position="59"/>
        <end position="73"/>
    </location>
</feature>
<dbReference type="InterPro" id="IPR008839">
    <property type="entry name" value="MDM33_fungi"/>
</dbReference>
<evidence type="ECO:0000256" key="2">
    <source>
        <dbReference type="ARBA" id="ARBA00022692"/>
    </source>
</evidence>
<feature type="transmembrane region" description="Helical" evidence="10">
    <location>
        <begin position="640"/>
        <end position="660"/>
    </location>
</feature>
<comment type="function">
    <text evidence="9">Required for the maintenance of the structure of the mitochondrial inner membrane. Involved in mitochondrial morphology. Causes growth arrest when highly overexpressed.</text>
</comment>
<keyword evidence="14" id="KW-1185">Reference proteome</keyword>
<feature type="compositionally biased region" description="Low complexity" evidence="12">
    <location>
        <begin position="181"/>
        <end position="201"/>
    </location>
</feature>
<evidence type="ECO:0000256" key="5">
    <source>
        <dbReference type="ARBA" id="ARBA00022989"/>
    </source>
</evidence>
<keyword evidence="3 10" id="KW-0999">Mitochondrion inner membrane</keyword>
<keyword evidence="4 10" id="KW-0809">Transit peptide</keyword>
<dbReference type="EMBL" id="JAHRHY010000005">
    <property type="protein sequence ID" value="KAG9069154.1"/>
    <property type="molecule type" value="Genomic_DNA"/>
</dbReference>
<feature type="region of interest" description="Disordered" evidence="12">
    <location>
        <begin position="54"/>
        <end position="91"/>
    </location>
</feature>
<dbReference type="PANTHER" id="PTHR31961">
    <property type="entry name" value="SENSITIVE TO HIGH EXPRESSION PROTEIN 9, MITOCHONDRIAL"/>
    <property type="match status" value="1"/>
</dbReference>
<gene>
    <name evidence="13" type="primary">SHE9</name>
    <name evidence="13" type="ORF">KI688_010050</name>
</gene>
<accession>A0A9P7XX81</accession>
<feature type="coiled-coil region" evidence="11">
    <location>
        <begin position="391"/>
        <end position="418"/>
    </location>
</feature>
<protein>
    <recommendedName>
        <fullName evidence="10">Sensitive to high expression protein 9, mitochondrial</fullName>
    </recommendedName>
</protein>
<sequence>MASPFRLIRPAGTLARTQGSSFLGPSSILHSSSFSNGRSVTFTSSFEAKRAFSGSAFRNGSNNSNNGNNSSNSKDIVNKSQAQLTEEESARTLAAAAERKRLEAQDVALKEILDSAAAEKKKLEEEARNIAEEKARQAAKEAAEAEAARLAKVKADAQANEAGRAAAAAEKQSAEQRLQAERAQAARAQADSVAAQSSASRESIVGSKDVGKEASSAKLSASSIAGALNGSATQKGESVTTVSESTSASELKDDPLEQLKSRLLPYKQSLSSSSDQLRSNVSAGLRDLSDSIKRKDYKETIAQLSEHLNNFTGYNSINELKHKVTTHGSQLDDARAKLARVKQAYEDAIGTRSDTQKAINDLLQRKHLWSPNDVIRFTDLYRSEHANEQAELKSKQEYKQAEANVEEKSRRLTTIIMERYHEEQVWSDKIRAASTYGTWGLIGMNIMAFLMVQGFVEPRRRRKQVERYEELVQDLTERGVLPEKTATLPSSGASPAAIAQANDSTDPEDNREVTPVAVGGALLGGEDVLFKMIQSAERQEERLDRMEHLLRQQIPGALEKNESEETEEAGEFVVAEDGTIIFVANENTGLVDMGESWGEELMRGSISEGKSSSIVIHPGSRFSRVLKDGDVEVVATRRDFLLSGLGGAIIGGLVTLAVMMNR</sequence>
<evidence type="ECO:0000256" key="3">
    <source>
        <dbReference type="ARBA" id="ARBA00022792"/>
    </source>
</evidence>
<keyword evidence="8 10" id="KW-0472">Membrane</keyword>
<evidence type="ECO:0000256" key="7">
    <source>
        <dbReference type="ARBA" id="ARBA00023128"/>
    </source>
</evidence>
<feature type="transmembrane region" description="Helical" evidence="10">
    <location>
        <begin position="436"/>
        <end position="456"/>
    </location>
</feature>
<dbReference type="Proteomes" id="UP000707451">
    <property type="component" value="Unassembled WGS sequence"/>
</dbReference>
<organism evidence="13 14">
    <name type="scientific">Linnemannia hyalina</name>
    <dbReference type="NCBI Taxonomy" id="64524"/>
    <lineage>
        <taxon>Eukaryota</taxon>
        <taxon>Fungi</taxon>
        <taxon>Fungi incertae sedis</taxon>
        <taxon>Mucoromycota</taxon>
        <taxon>Mortierellomycotina</taxon>
        <taxon>Mortierellomycetes</taxon>
        <taxon>Mortierellales</taxon>
        <taxon>Mortierellaceae</taxon>
        <taxon>Linnemannia</taxon>
    </lineage>
</organism>
<comment type="caution">
    <text evidence="13">The sequence shown here is derived from an EMBL/GenBank/DDBJ whole genome shotgun (WGS) entry which is preliminary data.</text>
</comment>
<name>A0A9P7XX81_9FUNG</name>